<feature type="region of interest" description="Disordered" evidence="8">
    <location>
        <begin position="1124"/>
        <end position="1156"/>
    </location>
</feature>
<keyword evidence="10" id="KW-1185">Reference proteome</keyword>
<keyword evidence="5" id="KW-0234">DNA repair</keyword>
<comment type="subcellular location">
    <subcellularLocation>
        <location evidence="1">Nucleus</location>
    </subcellularLocation>
</comment>
<dbReference type="PANTHER" id="PTHR12663:SF50">
    <property type="entry name" value="SISTER CHROMATID COHESION PROTEIN PDS5 HOMOLOG B"/>
    <property type="match status" value="1"/>
</dbReference>
<dbReference type="Gene3D" id="1.25.10.10">
    <property type="entry name" value="Leucine-rich Repeat Variant"/>
    <property type="match status" value="2"/>
</dbReference>
<feature type="compositionally biased region" description="Basic and acidic residues" evidence="8">
    <location>
        <begin position="1124"/>
        <end position="1145"/>
    </location>
</feature>
<dbReference type="PANTHER" id="PTHR12663">
    <property type="entry name" value="ANDROGEN INDUCED INHIBITOR OF PROLIFERATION AS3 / PDS5-RELATED"/>
    <property type="match status" value="1"/>
</dbReference>
<dbReference type="GO" id="GO:0007064">
    <property type="term" value="P:mitotic sister chromatid cohesion"/>
    <property type="evidence" value="ECO:0007669"/>
    <property type="project" value="InterPro"/>
</dbReference>
<accession>A0AAP0R918</accession>
<keyword evidence="4" id="KW-0498">Mitosis</keyword>
<evidence type="ECO:0000256" key="4">
    <source>
        <dbReference type="ARBA" id="ARBA00022776"/>
    </source>
</evidence>
<dbReference type="Pfam" id="PF20168">
    <property type="entry name" value="PDS5"/>
    <property type="match status" value="1"/>
</dbReference>
<dbReference type="InterPro" id="IPR011989">
    <property type="entry name" value="ARM-like"/>
</dbReference>
<evidence type="ECO:0000256" key="2">
    <source>
        <dbReference type="ARBA" id="ARBA00022618"/>
    </source>
</evidence>
<dbReference type="GO" id="GO:0006281">
    <property type="term" value="P:DNA repair"/>
    <property type="evidence" value="ECO:0007669"/>
    <property type="project" value="UniProtKB-KW"/>
</dbReference>
<evidence type="ECO:0000256" key="1">
    <source>
        <dbReference type="ARBA" id="ARBA00004123"/>
    </source>
</evidence>
<evidence type="ECO:0000256" key="3">
    <source>
        <dbReference type="ARBA" id="ARBA00022763"/>
    </source>
</evidence>
<dbReference type="GO" id="GO:0000785">
    <property type="term" value="C:chromatin"/>
    <property type="evidence" value="ECO:0007669"/>
    <property type="project" value="TreeGrafter"/>
</dbReference>
<dbReference type="Proteomes" id="UP001415857">
    <property type="component" value="Unassembled WGS sequence"/>
</dbReference>
<name>A0AAP0R918_LIQFO</name>
<comment type="caution">
    <text evidence="9">The sequence shown here is derived from an EMBL/GenBank/DDBJ whole genome shotgun (WGS) entry which is preliminary data.</text>
</comment>
<dbReference type="GO" id="GO:0051301">
    <property type="term" value="P:cell division"/>
    <property type="evidence" value="ECO:0007669"/>
    <property type="project" value="UniProtKB-KW"/>
</dbReference>
<reference evidence="9 10" key="1">
    <citation type="journal article" date="2024" name="Plant J.">
        <title>Genome sequences and population genomics reveal climatic adaptation and genomic divergence between two closely related sweetgum species.</title>
        <authorList>
            <person name="Xu W.Q."/>
            <person name="Ren C.Q."/>
            <person name="Zhang X.Y."/>
            <person name="Comes H.P."/>
            <person name="Liu X.H."/>
            <person name="Li Y.G."/>
            <person name="Kettle C.J."/>
            <person name="Jalonen R."/>
            <person name="Gaisberger H."/>
            <person name="Ma Y.Z."/>
            <person name="Qiu Y.X."/>
        </authorList>
    </citation>
    <scope>NUCLEOTIDE SEQUENCE [LARGE SCALE GENOMIC DNA]</scope>
    <source>
        <strain evidence="9">Hangzhou</strain>
    </source>
</reference>
<dbReference type="GO" id="GO:0005634">
    <property type="term" value="C:nucleus"/>
    <property type="evidence" value="ECO:0007669"/>
    <property type="project" value="UniProtKB-SubCell"/>
</dbReference>
<keyword evidence="7" id="KW-0131">Cell cycle</keyword>
<keyword evidence="2" id="KW-0132">Cell division</keyword>
<sequence length="1336" mass="151602">MAAKVISEIGKRLSQHTRPNKDFLVKSLRQAASALSELDQNPSLEPAIKALSDYLLKHGLLQHKDRDVRLLLAICFTEIIRVLAPEPPFSDNDFREIFKLIISMFVELADTTSPYFSRRVKILETVAELKCCLLMLDIDCDDLVLEMFNTFFSVVRENHQQSLVDAILSIMTLILKEKVSQPLMDVILRNLLKEGKGAPPASFRLAVSVIKACSEKLEPFVCGFLTSCILDRDAVQSELKEFYHEIIFKIYQCAPHMLLAVIPNLTEELLTDQVDVRIKAVNLIGKLFALPEHHVAQEYRRLFAEFLKRFSDKSAEVRDSALQCAKDCYMANPSGTESVEVLSALYGRLLDFDDKVRTRAVVVACDLARSNLKFIPPTLISEVTQRLRDKKISVRKKALQKLLEVYRDYCTKCSEGYMSISDHFEQIPCRILMLCYDKDCKEFRPQNMEFVLAEDLFPVPLSVEERTRHWIFMFSLFSSLHVKALNSILSQKRRFQTEMQLYLALRKKEKENVSEEVQKRIKASFIKMSSFFPDPSKAEECLHKLNEMKDNCIFNTLLQLLDEVTIINAQTMRDKFLKMIGDRYPHFEFLRSLSTKCLFNIFSSEHIGCILDHLSGIGYVNEHLQAASVDLLLAIISIFPSLLRGSERQFQMLLLEEDTRFSEKLIQVLAKAGPHISIKLSDIYPSLERICLEGTRAQSKFAVSAIAALISTSEQFVFSELCKALMDSLHSGCNVPTVLQSLGCIAQHSVSTFETRDREITAYINEKIFQVEQSDDLTSFCETFEPSNSCKLKIYGLKTLVKSFLPHRGTHVKRQISELLDVLSKMLRKDDIMDDRFSRESDKAHIRLAAAKSILRLSKRWDLHISPEIFHYTVLMAKDPSSSVRKLFLDKTYKLLKEHVIPSRYACAFALGTSDYFKDLQDDPCNYMAEFIKEYSREARIRQTSAMQGGSIIDYPVYIVVFLIHILAHDKDFPPEGCQDEEMYARFCSAIRRAEDAVDSQRTPKLHILADIGISTVYALNHSGISTSHAHGLILLPSSLYRISIAKKSEEASSKYLTRSAFDENFVKRIIHTFKSHISVPASALDKHGRKFQEDSSKSDVIKYSILNLASCMQIVLSTNRTNEDKGSYARGKETEKSARQEISTRGRQKRAISSTIPRSVGSHNECFRVDGDKNGASGHSEPLLGKEQISSCDSVTTKSLLMESQVSTQNVDVISDAPSKENDLGRKFSSITAEPSKLSRAKLKDHCCLKEMGNKSEALVGQRIKLLSPVDKCFHSGTVDGFNSENNIHKITYDSGEVELLCLASESWETISSGSLPEKEVILAEESNTFHLRHW</sequence>
<gene>
    <name evidence="9" type="ORF">L1049_026670</name>
</gene>
<evidence type="ECO:0000313" key="10">
    <source>
        <dbReference type="Proteomes" id="UP001415857"/>
    </source>
</evidence>
<evidence type="ECO:0000256" key="7">
    <source>
        <dbReference type="ARBA" id="ARBA00023306"/>
    </source>
</evidence>
<evidence type="ECO:0008006" key="11">
    <source>
        <dbReference type="Google" id="ProtNLM"/>
    </source>
</evidence>
<feature type="compositionally biased region" description="Polar residues" evidence="8">
    <location>
        <begin position="1146"/>
        <end position="1156"/>
    </location>
</feature>
<dbReference type="CDD" id="cd19953">
    <property type="entry name" value="PDS5"/>
    <property type="match status" value="1"/>
</dbReference>
<proteinExistence type="predicted"/>
<keyword evidence="6" id="KW-0539">Nucleus</keyword>
<dbReference type="EMBL" id="JBBPBK010000014">
    <property type="protein sequence ID" value="KAK9271081.1"/>
    <property type="molecule type" value="Genomic_DNA"/>
</dbReference>
<dbReference type="CDD" id="cd20404">
    <property type="entry name" value="Tudor_Agenet_AtEML-like"/>
    <property type="match status" value="1"/>
</dbReference>
<dbReference type="InterPro" id="IPR039776">
    <property type="entry name" value="Pds5"/>
</dbReference>
<evidence type="ECO:0000256" key="6">
    <source>
        <dbReference type="ARBA" id="ARBA00023242"/>
    </source>
</evidence>
<dbReference type="GO" id="GO:0035825">
    <property type="term" value="P:homologous recombination"/>
    <property type="evidence" value="ECO:0007669"/>
    <property type="project" value="UniProtKB-ARBA"/>
</dbReference>
<evidence type="ECO:0000313" key="9">
    <source>
        <dbReference type="EMBL" id="KAK9271081.1"/>
    </source>
</evidence>
<dbReference type="InterPro" id="IPR016024">
    <property type="entry name" value="ARM-type_fold"/>
</dbReference>
<evidence type="ECO:0000256" key="5">
    <source>
        <dbReference type="ARBA" id="ARBA00023204"/>
    </source>
</evidence>
<evidence type="ECO:0000256" key="8">
    <source>
        <dbReference type="SAM" id="MobiDB-lite"/>
    </source>
</evidence>
<dbReference type="SUPFAM" id="SSF48371">
    <property type="entry name" value="ARM repeat"/>
    <property type="match status" value="1"/>
</dbReference>
<protein>
    <recommendedName>
        <fullName evidence="11">Sister chromatid cohesion protein PDS5 homolog A</fullName>
    </recommendedName>
</protein>
<keyword evidence="3" id="KW-0227">DNA damage</keyword>
<organism evidence="9 10">
    <name type="scientific">Liquidambar formosana</name>
    <name type="common">Formosan gum</name>
    <dbReference type="NCBI Taxonomy" id="63359"/>
    <lineage>
        <taxon>Eukaryota</taxon>
        <taxon>Viridiplantae</taxon>
        <taxon>Streptophyta</taxon>
        <taxon>Embryophyta</taxon>
        <taxon>Tracheophyta</taxon>
        <taxon>Spermatophyta</taxon>
        <taxon>Magnoliopsida</taxon>
        <taxon>eudicotyledons</taxon>
        <taxon>Gunneridae</taxon>
        <taxon>Pentapetalae</taxon>
        <taxon>Saxifragales</taxon>
        <taxon>Altingiaceae</taxon>
        <taxon>Liquidambar</taxon>
    </lineage>
</organism>